<name>A0A922IEE7_DERFA</name>
<evidence type="ECO:0000313" key="1">
    <source>
        <dbReference type="EMBL" id="KAH9529378.1"/>
    </source>
</evidence>
<dbReference type="Proteomes" id="UP000790347">
    <property type="component" value="Unassembled WGS sequence"/>
</dbReference>
<proteinExistence type="predicted"/>
<accession>A0A922IEE7</accession>
<reference evidence="1" key="1">
    <citation type="submission" date="2013-05" db="EMBL/GenBank/DDBJ databases">
        <authorList>
            <person name="Yim A.K.Y."/>
            <person name="Chan T.F."/>
            <person name="Ji K.M."/>
            <person name="Liu X.Y."/>
            <person name="Zhou J.W."/>
            <person name="Li R.Q."/>
            <person name="Yang K.Y."/>
            <person name="Li J."/>
            <person name="Li M."/>
            <person name="Law P.T.W."/>
            <person name="Wu Y.L."/>
            <person name="Cai Z.L."/>
            <person name="Qin H."/>
            <person name="Bao Y."/>
            <person name="Leung R.K.K."/>
            <person name="Ng P.K.S."/>
            <person name="Zou J."/>
            <person name="Zhong X.J."/>
            <person name="Ran P.X."/>
            <person name="Zhong N.S."/>
            <person name="Liu Z.G."/>
            <person name="Tsui S.K.W."/>
        </authorList>
    </citation>
    <scope>NUCLEOTIDE SEQUENCE</scope>
    <source>
        <strain evidence="1">Derf</strain>
        <tissue evidence="1">Whole organism</tissue>
    </source>
</reference>
<comment type="caution">
    <text evidence="1">The sequence shown here is derived from an EMBL/GenBank/DDBJ whole genome shotgun (WGS) entry which is preliminary data.</text>
</comment>
<dbReference type="AlphaFoldDB" id="A0A922IEE7"/>
<keyword evidence="2" id="KW-1185">Reference proteome</keyword>
<gene>
    <name evidence="1" type="ORF">DERF_003265</name>
</gene>
<sequence length="87" mass="10131">MIGNVCPDLTSRIRSNHNLHSFFSGCLFRPASRRKNKSCIHTMIDLTEIIDQNFFFFDFSFKQPLAITILTIIECKQHVNTQQEDPL</sequence>
<reference evidence="1" key="2">
    <citation type="journal article" date="2022" name="Res Sq">
        <title>Comparative Genomics Reveals Insights into the Divergent Evolution of Astigmatic Mites and Household Pest Adaptations.</title>
        <authorList>
            <person name="Xiong Q."/>
            <person name="Wan A.T.-Y."/>
            <person name="Liu X.-Y."/>
            <person name="Fung C.S.-H."/>
            <person name="Xiao X."/>
            <person name="Malainual N."/>
            <person name="Hou J."/>
            <person name="Wang L."/>
            <person name="Wang M."/>
            <person name="Yang K."/>
            <person name="Cui Y."/>
            <person name="Leung E."/>
            <person name="Nong W."/>
            <person name="Shin S.-K."/>
            <person name="Au S."/>
            <person name="Jeong K.Y."/>
            <person name="Chew F.T."/>
            <person name="Hui J."/>
            <person name="Leung T.F."/>
            <person name="Tungtrongchitr A."/>
            <person name="Zhong N."/>
            <person name="Liu Z."/>
            <person name="Tsui S."/>
        </authorList>
    </citation>
    <scope>NUCLEOTIDE SEQUENCE</scope>
    <source>
        <strain evidence="1">Derf</strain>
        <tissue evidence="1">Whole organism</tissue>
    </source>
</reference>
<organism evidence="1 2">
    <name type="scientific">Dermatophagoides farinae</name>
    <name type="common">American house dust mite</name>
    <dbReference type="NCBI Taxonomy" id="6954"/>
    <lineage>
        <taxon>Eukaryota</taxon>
        <taxon>Metazoa</taxon>
        <taxon>Ecdysozoa</taxon>
        <taxon>Arthropoda</taxon>
        <taxon>Chelicerata</taxon>
        <taxon>Arachnida</taxon>
        <taxon>Acari</taxon>
        <taxon>Acariformes</taxon>
        <taxon>Sarcoptiformes</taxon>
        <taxon>Astigmata</taxon>
        <taxon>Psoroptidia</taxon>
        <taxon>Analgoidea</taxon>
        <taxon>Pyroglyphidae</taxon>
        <taxon>Dermatophagoidinae</taxon>
        <taxon>Dermatophagoides</taxon>
    </lineage>
</organism>
<dbReference type="EMBL" id="ASGP02000001">
    <property type="protein sequence ID" value="KAH9529378.1"/>
    <property type="molecule type" value="Genomic_DNA"/>
</dbReference>
<evidence type="ECO:0000313" key="2">
    <source>
        <dbReference type="Proteomes" id="UP000790347"/>
    </source>
</evidence>
<protein>
    <submittedName>
        <fullName evidence="1">Uncharacterized protein</fullName>
    </submittedName>
</protein>